<name>A0A251XLZ3_CLAMM</name>
<dbReference type="InterPro" id="IPR009003">
    <property type="entry name" value="Peptidase_S1_PA"/>
</dbReference>
<comment type="caution">
    <text evidence="2">The sequence shown here is derived from an EMBL/GenBank/DDBJ whole genome shotgun (WGS) entry which is preliminary data.</text>
</comment>
<dbReference type="InterPro" id="IPR050966">
    <property type="entry name" value="Glutamyl_endopeptidase"/>
</dbReference>
<dbReference type="AlphaFoldDB" id="A0A251XLZ3"/>
<keyword evidence="3" id="KW-1185">Reference proteome</keyword>
<protein>
    <recommendedName>
        <fullName evidence="4">Serine protease</fullName>
    </recommendedName>
</protein>
<reference evidence="2 3" key="1">
    <citation type="submission" date="2016-08" db="EMBL/GenBank/DDBJ databases">
        <title>Genome sequence of Clavibacter michiganensis subsp. michiganensis strain CASJ007.</title>
        <authorList>
            <person name="Thapa S.P."/>
            <person name="Coaker G."/>
        </authorList>
    </citation>
    <scope>NUCLEOTIDE SEQUENCE [LARGE SCALE GENOMIC DNA]</scope>
    <source>
        <strain evidence="2">CASJ007</strain>
    </source>
</reference>
<dbReference type="EMBL" id="MDHH01000001">
    <property type="protein sequence ID" value="OUE04502.1"/>
    <property type="molecule type" value="Genomic_DNA"/>
</dbReference>
<keyword evidence="1" id="KW-0732">Signal</keyword>
<evidence type="ECO:0000313" key="2">
    <source>
        <dbReference type="EMBL" id="OUE04502.1"/>
    </source>
</evidence>
<dbReference type="Proteomes" id="UP000195062">
    <property type="component" value="Unassembled WGS sequence"/>
</dbReference>
<evidence type="ECO:0000313" key="3">
    <source>
        <dbReference type="Proteomes" id="UP000195062"/>
    </source>
</evidence>
<gene>
    <name evidence="2" type="ORF">CMMCAS07_06120</name>
</gene>
<dbReference type="PANTHER" id="PTHR15462">
    <property type="entry name" value="SERINE PROTEASE"/>
    <property type="match status" value="1"/>
</dbReference>
<accession>A0A251XLZ3</accession>
<sequence>MSAASLGSRAFSDEEMTSTSDYWTVDRLQRAIPDDGSASVVGASDAGSGAVHSVSGSITATAWVGKIAFKRGGLDRLCSASAVHSDSGYLVATAGHCLLNDDQTATGVTFVPGWDGKNMPYGTWIAKFYSVTPEWRVRADDSHDVGFIKVQPIGSKSLADTVSALRVNFSLAKPQLHYFSLAYGNIGGGFQAKPLSTCVGPAYRLHDEQSLAMIGCKAVGGMSGGPVYHASTEEPRGTQVGVIGRNVETAYGDAIAFTPFGKAELSTYKTVDSFTK</sequence>
<dbReference type="InterPro" id="IPR043504">
    <property type="entry name" value="Peptidase_S1_PA_chymotrypsin"/>
</dbReference>
<organism evidence="2 3">
    <name type="scientific">Clavibacter michiganensis subsp. michiganensis</name>
    <dbReference type="NCBI Taxonomy" id="33013"/>
    <lineage>
        <taxon>Bacteria</taxon>
        <taxon>Bacillati</taxon>
        <taxon>Actinomycetota</taxon>
        <taxon>Actinomycetes</taxon>
        <taxon>Micrococcales</taxon>
        <taxon>Microbacteriaceae</taxon>
        <taxon>Clavibacter</taxon>
    </lineage>
</organism>
<proteinExistence type="predicted"/>
<dbReference type="SUPFAM" id="SSF50494">
    <property type="entry name" value="Trypsin-like serine proteases"/>
    <property type="match status" value="1"/>
</dbReference>
<evidence type="ECO:0008006" key="4">
    <source>
        <dbReference type="Google" id="ProtNLM"/>
    </source>
</evidence>
<dbReference type="Pfam" id="PF13365">
    <property type="entry name" value="Trypsin_2"/>
    <property type="match status" value="1"/>
</dbReference>
<dbReference type="Gene3D" id="2.40.10.10">
    <property type="entry name" value="Trypsin-like serine proteases"/>
    <property type="match status" value="2"/>
</dbReference>
<evidence type="ECO:0000256" key="1">
    <source>
        <dbReference type="ARBA" id="ARBA00022729"/>
    </source>
</evidence>